<dbReference type="AlphaFoldDB" id="A0A5S6QPE6"/>
<keyword evidence="4 9" id="KW-1133">Transmembrane helix</keyword>
<dbReference type="UniPathway" id="UPA00378"/>
<keyword evidence="11" id="KW-1185">Reference proteome</keyword>
<evidence type="ECO:0000256" key="7">
    <source>
        <dbReference type="ARBA" id="ARBA00047186"/>
    </source>
</evidence>
<keyword evidence="3 9" id="KW-0812">Transmembrane</keyword>
<feature type="transmembrane region" description="Helical" evidence="9">
    <location>
        <begin position="282"/>
        <end position="304"/>
    </location>
</feature>
<feature type="domain" description="3-oxo-5-alpha-steroid 4-dehydrogenase C-terminal" evidence="10">
    <location>
        <begin position="213"/>
        <end position="329"/>
    </location>
</feature>
<evidence type="ECO:0000313" key="11">
    <source>
        <dbReference type="Proteomes" id="UP000046395"/>
    </source>
</evidence>
<keyword evidence="5 9" id="KW-0472">Membrane</keyword>
<dbReference type="PANTHER" id="PTHR14624">
    <property type="entry name" value="DFG10 PROTEIN"/>
    <property type="match status" value="1"/>
</dbReference>
<organism evidence="11 12">
    <name type="scientific">Trichuris muris</name>
    <name type="common">Mouse whipworm</name>
    <dbReference type="NCBI Taxonomy" id="70415"/>
    <lineage>
        <taxon>Eukaryota</taxon>
        <taxon>Metazoa</taxon>
        <taxon>Ecdysozoa</taxon>
        <taxon>Nematoda</taxon>
        <taxon>Enoplea</taxon>
        <taxon>Dorylaimia</taxon>
        <taxon>Trichinellida</taxon>
        <taxon>Trichuridae</taxon>
        <taxon>Trichuris</taxon>
    </lineage>
</organism>
<keyword evidence="9" id="KW-0521">NADP</keyword>
<dbReference type="InterPro" id="IPR001104">
    <property type="entry name" value="3-oxo-5_a-steroid_4-DH_C"/>
</dbReference>
<proteinExistence type="inferred from homology"/>
<evidence type="ECO:0000256" key="2">
    <source>
        <dbReference type="ARBA" id="ARBA00012522"/>
    </source>
</evidence>
<dbReference type="GO" id="GO:0003865">
    <property type="term" value="F:3-oxo-5-alpha-steroid 4-dehydrogenase activity"/>
    <property type="evidence" value="ECO:0007669"/>
    <property type="project" value="TreeGrafter"/>
</dbReference>
<dbReference type="PANTHER" id="PTHR14624:SF0">
    <property type="entry name" value="POLYPRENOL REDUCTASE"/>
    <property type="match status" value="1"/>
</dbReference>
<evidence type="ECO:0000256" key="5">
    <source>
        <dbReference type="ARBA" id="ARBA00023136"/>
    </source>
</evidence>
<protein>
    <recommendedName>
        <fullName evidence="7 9">Polyprenal reductase</fullName>
        <ecNumber evidence="2 9">1.3.1.94</ecNumber>
    </recommendedName>
</protein>
<accession>A0A5S6QPE6</accession>
<dbReference type="InterPro" id="IPR039698">
    <property type="entry name" value="Dfg10/SRD5A3"/>
</dbReference>
<evidence type="ECO:0000256" key="1">
    <source>
        <dbReference type="ARBA" id="ARBA00004127"/>
    </source>
</evidence>
<evidence type="ECO:0000256" key="3">
    <source>
        <dbReference type="ARBA" id="ARBA00022692"/>
    </source>
</evidence>
<dbReference type="GO" id="GO:0160198">
    <property type="term" value="F:polyprenal reductase activity"/>
    <property type="evidence" value="ECO:0007669"/>
    <property type="project" value="UniProtKB-EC"/>
</dbReference>
<evidence type="ECO:0000256" key="8">
    <source>
        <dbReference type="ARBA" id="ARBA00049427"/>
    </source>
</evidence>
<sequence>MFLSWVEAFWLLCSVCIFCPGVVVIWAPNSSPLLNRLLTYGKVQVFRRADLLSILEVPKRWFTHFYIVATLTSEVALTVSVLHLTRFVIHDAKPIIILQDLLSFLRQPVGTIETMTSAPPPRLNEATIVLCCVLFFVQALRRFFESAFLSVYSDTKMNIFHYLLGVVHYIMIPCSILVEGPSLTTPPVPQIDASAIVSPVFLLDALKQLTLMQWFGVGLFIWASLKQHECFRILSAMRRGYSGHVVTHSHGIPHGGWFDYVACPHFFFEILIYLSIWCCQNLTWNTWSFVVVFVIVNQMIAASITREWYMRKFPEIFPSNRTALIPYIF</sequence>
<dbReference type="EC" id="1.3.1.94" evidence="2 9"/>
<evidence type="ECO:0000256" key="4">
    <source>
        <dbReference type="ARBA" id="ARBA00022989"/>
    </source>
</evidence>
<dbReference type="GO" id="GO:0006488">
    <property type="term" value="P:dolichol-linked oligosaccharide biosynthetic process"/>
    <property type="evidence" value="ECO:0007669"/>
    <property type="project" value="UniProtKB-UniRule"/>
</dbReference>
<name>A0A5S6QPE6_TRIMR</name>
<dbReference type="Proteomes" id="UP000046395">
    <property type="component" value="Unassembled WGS sequence"/>
</dbReference>
<evidence type="ECO:0000313" key="12">
    <source>
        <dbReference type="WBParaSite" id="TMUE_2000009231.1"/>
    </source>
</evidence>
<dbReference type="PROSITE" id="PS50244">
    <property type="entry name" value="S5A_REDUCTASE"/>
    <property type="match status" value="1"/>
</dbReference>
<dbReference type="STRING" id="70415.A0A5S6QPE6"/>
<keyword evidence="9" id="KW-0560">Oxidoreductase</keyword>
<evidence type="ECO:0000256" key="9">
    <source>
        <dbReference type="RuleBase" id="RU367081"/>
    </source>
</evidence>
<dbReference type="WBParaSite" id="TMUE_2000009231.1">
    <property type="protein sequence ID" value="TMUE_2000009231.1"/>
    <property type="gene ID" value="WBGene00293678"/>
</dbReference>
<feature type="transmembrane region" description="Helical" evidence="9">
    <location>
        <begin position="65"/>
        <end position="84"/>
    </location>
</feature>
<feature type="transmembrane region" description="Helical" evidence="9">
    <location>
        <begin position="6"/>
        <end position="27"/>
    </location>
</feature>
<reference evidence="12" key="1">
    <citation type="submission" date="2019-12" db="UniProtKB">
        <authorList>
            <consortium name="WormBaseParasite"/>
        </authorList>
    </citation>
    <scope>IDENTIFICATION</scope>
</reference>
<dbReference type="Pfam" id="PF02544">
    <property type="entry name" value="Steroid_dh"/>
    <property type="match status" value="1"/>
</dbReference>
<comment type="catalytic activity">
    <reaction evidence="8 9">
        <text>a di-trans,poly-cis-dolichal + NADP(+) = a di-trans,poly-cis-polyprenal + NADPH + H(+)</text>
        <dbReference type="Rhea" id="RHEA:80727"/>
        <dbReference type="Rhea" id="RHEA-COMP:19536"/>
        <dbReference type="Rhea" id="RHEA-COMP:19537"/>
        <dbReference type="ChEBI" id="CHEBI:15378"/>
        <dbReference type="ChEBI" id="CHEBI:57783"/>
        <dbReference type="ChEBI" id="CHEBI:58349"/>
        <dbReference type="ChEBI" id="CHEBI:231623"/>
        <dbReference type="ChEBI" id="CHEBI:231637"/>
        <dbReference type="EC" id="1.3.1.94"/>
    </reaction>
    <physiologicalReaction direction="right-to-left" evidence="8 9">
        <dbReference type="Rhea" id="RHEA:80729"/>
    </physiologicalReaction>
</comment>
<evidence type="ECO:0000259" key="10">
    <source>
        <dbReference type="Pfam" id="PF02544"/>
    </source>
</evidence>
<comment type="subcellular location">
    <subcellularLocation>
        <location evidence="1">Endomembrane system</location>
        <topology evidence="1">Multi-pass membrane protein</topology>
    </subcellularLocation>
    <subcellularLocation>
        <location evidence="9">Endoplasmic reticulum membrane</location>
    </subcellularLocation>
</comment>
<feature type="transmembrane region" description="Helical" evidence="9">
    <location>
        <begin position="160"/>
        <end position="178"/>
    </location>
</feature>
<comment type="function">
    <text evidence="9">Plays a key role in early steps of protein N-linked glycosylation by being involved in the conversion of polyprenol into dolichol. Acts as a polyprenal reductase that mediates the reduction of polyprenal into dolichal in a NADP-dependent mechanism. Dolichols are required for the synthesis of dolichol-linked monosaccharides and the oligosaccharide precursor used for N-glycosylation.</text>
</comment>
<comment type="pathway">
    <text evidence="9">Protein modification; protein glycosylation.</text>
</comment>
<dbReference type="GO" id="GO:0102389">
    <property type="term" value="F:polyprenol reductase activity"/>
    <property type="evidence" value="ECO:0007669"/>
    <property type="project" value="UniProtKB-UniRule"/>
</dbReference>
<evidence type="ECO:0000256" key="6">
    <source>
        <dbReference type="ARBA" id="ARBA00046320"/>
    </source>
</evidence>
<comment type="similarity">
    <text evidence="6 9">Belongs to the steroid 5-alpha reductase family. Polyprenal reductase subfamily.</text>
</comment>
<dbReference type="GO" id="GO:0005789">
    <property type="term" value="C:endoplasmic reticulum membrane"/>
    <property type="evidence" value="ECO:0007669"/>
    <property type="project" value="UniProtKB-SubCell"/>
</dbReference>
<keyword evidence="9" id="KW-0256">Endoplasmic reticulum</keyword>
<feature type="transmembrane region" description="Helical" evidence="9">
    <location>
        <begin position="257"/>
        <end position="276"/>
    </location>
</feature>
<dbReference type="GO" id="GO:0016095">
    <property type="term" value="P:polyprenol catabolic process"/>
    <property type="evidence" value="ECO:0007669"/>
    <property type="project" value="UniProtKB-UniRule"/>
</dbReference>